<evidence type="ECO:0000256" key="1">
    <source>
        <dbReference type="SAM" id="MobiDB-lite"/>
    </source>
</evidence>
<feature type="compositionally biased region" description="Basic residues" evidence="1">
    <location>
        <begin position="15"/>
        <end position="37"/>
    </location>
</feature>
<proteinExistence type="predicted"/>
<dbReference type="EMBL" id="CAICTM010001140">
    <property type="protein sequence ID" value="CAB9520864.1"/>
    <property type="molecule type" value="Genomic_DNA"/>
</dbReference>
<evidence type="ECO:0000313" key="3">
    <source>
        <dbReference type="Proteomes" id="UP001153069"/>
    </source>
</evidence>
<accession>A0A9N8EL28</accession>
<feature type="region of interest" description="Disordered" evidence="1">
    <location>
        <begin position="1"/>
        <end position="38"/>
    </location>
</feature>
<gene>
    <name evidence="2" type="ORF">SEMRO_1142_G245750.1</name>
</gene>
<dbReference type="Proteomes" id="UP001153069">
    <property type="component" value="Unassembled WGS sequence"/>
</dbReference>
<feature type="compositionally biased region" description="Low complexity" evidence="1">
    <location>
        <begin position="1"/>
        <end position="14"/>
    </location>
</feature>
<name>A0A9N8EL28_9STRA</name>
<dbReference type="OrthoDB" id="269605at2759"/>
<comment type="caution">
    <text evidence="2">The sequence shown here is derived from an EMBL/GenBank/DDBJ whole genome shotgun (WGS) entry which is preliminary data.</text>
</comment>
<protein>
    <submittedName>
        <fullName evidence="2">Uncharacterized protein</fullName>
    </submittedName>
</protein>
<dbReference type="SUPFAM" id="SSF50494">
    <property type="entry name" value="Trypsin-like serine proteases"/>
    <property type="match status" value="1"/>
</dbReference>
<sequence>MTFLTSLSTTTSTTMRRHLLRRASTRRQPRRRQHQQRGIKSLAFTTHFLHPDLGMTDYEKLSRSTAFLLAVDPPDPTGEGPYGHLEVTQHQRTVRDFQRQHNYTPAMGGTGTAKDMGWLEFMPREHRPNVHVITSSHVVSPFLWLDYYPYDWLTQVKQEHCKYTLEVFDSKTSNKEPLRSYELHNTPIHHPEGRDVVFVHLQDEETALDEMKKLGVDVHYLRNPDKLFEKGETIYFDGYVVHDPQNAATTNDNTPNDLTVEDTRVFEPYQETGTLAFHTNDRFFATTPHPLPEGLCGAPAIDADGELCGIVEGIVPVDHENTTIAGSAAFLPSFVLAAFVEYVERYMLEQMMPKDMFQNVVRAKETNAVGGGSFSVGKDGMPASEQSWEEAFEKQVASMKKKYSKEEMDAILWNVKRERDEVMKIMNEEGGDLEEAIARVRAETLAMRQHAIEEYKKKGGLAAEDKGGKS</sequence>
<reference evidence="2" key="1">
    <citation type="submission" date="2020-06" db="EMBL/GenBank/DDBJ databases">
        <authorList>
            <consortium name="Plant Systems Biology data submission"/>
        </authorList>
    </citation>
    <scope>NUCLEOTIDE SEQUENCE</scope>
    <source>
        <strain evidence="2">D6</strain>
    </source>
</reference>
<keyword evidence="3" id="KW-1185">Reference proteome</keyword>
<organism evidence="2 3">
    <name type="scientific">Seminavis robusta</name>
    <dbReference type="NCBI Taxonomy" id="568900"/>
    <lineage>
        <taxon>Eukaryota</taxon>
        <taxon>Sar</taxon>
        <taxon>Stramenopiles</taxon>
        <taxon>Ochrophyta</taxon>
        <taxon>Bacillariophyta</taxon>
        <taxon>Bacillariophyceae</taxon>
        <taxon>Bacillariophycidae</taxon>
        <taxon>Naviculales</taxon>
        <taxon>Naviculaceae</taxon>
        <taxon>Seminavis</taxon>
    </lineage>
</organism>
<dbReference type="InterPro" id="IPR009003">
    <property type="entry name" value="Peptidase_S1_PA"/>
</dbReference>
<dbReference type="AlphaFoldDB" id="A0A9N8EL28"/>
<evidence type="ECO:0000313" key="2">
    <source>
        <dbReference type="EMBL" id="CAB9520864.1"/>
    </source>
</evidence>